<sequence>MGGNAFDVAARRLSQEEHDALTTLMITRLSPFFKGVAVPRYVAAKKSHGDIDILCGYESEFLVGEEEFDPETDGQDAKVKPLKNSKAVTGEWFEEIRQFTAKLMEVMEAKAWRRRGGDISFKIPCTILENQIAEEHEFYQVDLVLIPPEKLSFVTFMTSYSSTSIILGRILRYYSQSLTIHLTHFVFRHTAYFGIQPIDITLTDDPEVFCNWFGIDYQKWLIQGKSWKFDWQFWQWLTDAPDESPAGTAFRRLARKIQRDGDKAVKKAKGKRDSFADKFYVWFMTRSKWAPTEEDENASTTPDEEKERGELPPKPTPAELSMINIDKPFPMDKGAEEVLDFWGKRAEYDALFEQRKIVATPIADSQRLKIEKKMRTKALLDAQEEMIKKNFGELSIK</sequence>
<dbReference type="AlphaFoldDB" id="A0A0D0VLE1"/>
<dbReference type="HOGENOM" id="CLU_694474_0_0_1"/>
<evidence type="ECO:0000256" key="1">
    <source>
        <dbReference type="SAM" id="MobiDB-lite"/>
    </source>
</evidence>
<reference evidence="2" key="1">
    <citation type="submission" date="2015-01" db="EMBL/GenBank/DDBJ databases">
        <title>The Genome Sequence of Cryptococcus gattii CA1280.</title>
        <authorList>
            <consortium name="The Broad Institute Genomics Platform"/>
            <person name="Cuomo C."/>
            <person name="Litvintseva A."/>
            <person name="Chen Y."/>
            <person name="Heitman J."/>
            <person name="Sun S."/>
            <person name="Springer D."/>
            <person name="Dromer F."/>
            <person name="Young S."/>
            <person name="Zeng Q."/>
            <person name="Gargeya S."/>
            <person name="Abouelleil A."/>
            <person name="Alvarado L."/>
            <person name="Chapman S.B."/>
            <person name="Gainer-Dewar J."/>
            <person name="Goldberg J."/>
            <person name="Griggs A."/>
            <person name="Gujja S."/>
            <person name="Hansen M."/>
            <person name="Howarth C."/>
            <person name="Imamovic A."/>
            <person name="Larimer J."/>
            <person name="Murphy C."/>
            <person name="Naylor J."/>
            <person name="Pearson M."/>
            <person name="Priest M."/>
            <person name="Roberts A."/>
            <person name="Saif S."/>
            <person name="Shea T."/>
            <person name="Sykes S."/>
            <person name="Wortman J."/>
            <person name="Nusbaum C."/>
            <person name="Birren B."/>
        </authorList>
    </citation>
    <scope>NUCLEOTIDE SEQUENCE [LARGE SCALE GENOMIC DNA]</scope>
    <source>
        <strain evidence="2">CA1280</strain>
    </source>
</reference>
<organism evidence="2">
    <name type="scientific">Cryptococcus bacillisporus CA1280</name>
    <dbReference type="NCBI Taxonomy" id="1296109"/>
    <lineage>
        <taxon>Eukaryota</taxon>
        <taxon>Fungi</taxon>
        <taxon>Dikarya</taxon>
        <taxon>Basidiomycota</taxon>
        <taxon>Agaricomycotina</taxon>
        <taxon>Tremellomycetes</taxon>
        <taxon>Tremellales</taxon>
        <taxon>Cryptococcaceae</taxon>
        <taxon>Cryptococcus</taxon>
        <taxon>Cryptococcus gattii species complex</taxon>
    </lineage>
</organism>
<evidence type="ECO:0000313" key="2">
    <source>
        <dbReference type="EMBL" id="KIR47264.1"/>
    </source>
</evidence>
<feature type="region of interest" description="Disordered" evidence="1">
    <location>
        <begin position="292"/>
        <end position="321"/>
    </location>
</feature>
<dbReference type="EMBL" id="KN847981">
    <property type="protein sequence ID" value="KIR47264.1"/>
    <property type="molecule type" value="Genomic_DNA"/>
</dbReference>
<protein>
    <submittedName>
        <fullName evidence="2">Uncharacterized protein</fullName>
    </submittedName>
</protein>
<accession>A0A0D0VLE1</accession>
<proteinExistence type="predicted"/>
<name>A0A0D0VLE1_CRYGA</name>
<gene>
    <name evidence="2" type="ORF">I312_03592</name>
</gene>
<dbReference type="OrthoDB" id="2563841at2759"/>